<organism evidence="1 2">
    <name type="scientific">Devosia soli</name>
    <dbReference type="NCBI Taxonomy" id="361041"/>
    <lineage>
        <taxon>Bacteria</taxon>
        <taxon>Pseudomonadati</taxon>
        <taxon>Pseudomonadota</taxon>
        <taxon>Alphaproteobacteria</taxon>
        <taxon>Hyphomicrobiales</taxon>
        <taxon>Devosiaceae</taxon>
        <taxon>Devosia</taxon>
    </lineage>
</organism>
<protein>
    <submittedName>
        <fullName evidence="1">Uncharacterized protein</fullName>
    </submittedName>
</protein>
<dbReference type="OrthoDB" id="7949457at2"/>
<name>A0A0F5LAU1_9HYPH</name>
<reference evidence="1 2" key="1">
    <citation type="submission" date="2015-03" db="EMBL/GenBank/DDBJ databases">
        <authorList>
            <person name="Hassan Y.I."/>
            <person name="Lepp D."/>
            <person name="Zhou T."/>
        </authorList>
    </citation>
    <scope>NUCLEOTIDE SEQUENCE [LARGE SCALE GENOMIC DNA]</scope>
    <source>
        <strain evidence="1 2">GH2-10</strain>
    </source>
</reference>
<dbReference type="EMBL" id="LAJG01000021">
    <property type="protein sequence ID" value="KKB78717.1"/>
    <property type="molecule type" value="Genomic_DNA"/>
</dbReference>
<dbReference type="Proteomes" id="UP000033514">
    <property type="component" value="Unassembled WGS sequence"/>
</dbReference>
<proteinExistence type="predicted"/>
<dbReference type="PATRIC" id="fig|361041.3.peg.1230"/>
<evidence type="ECO:0000313" key="2">
    <source>
        <dbReference type="Proteomes" id="UP000033514"/>
    </source>
</evidence>
<evidence type="ECO:0000313" key="1">
    <source>
        <dbReference type="EMBL" id="KKB78717.1"/>
    </source>
</evidence>
<gene>
    <name evidence="1" type="ORF">VW35_09390</name>
</gene>
<dbReference type="AlphaFoldDB" id="A0A0F5LAU1"/>
<sequence length="85" mass="9518">MSLELIDIALAERQDHPHLENRVTGKVKAVLTETIDGREQRHELLIPAWIEREAGMDDADIDLALMLKAAKIVGRVRAQLDPTVP</sequence>
<keyword evidence="2" id="KW-1185">Reference proteome</keyword>
<comment type="caution">
    <text evidence="1">The sequence shown here is derived from an EMBL/GenBank/DDBJ whole genome shotgun (WGS) entry which is preliminary data.</text>
</comment>
<accession>A0A0F5LAU1</accession>
<dbReference type="RefSeq" id="WP_046142796.1">
    <property type="nucleotide sequence ID" value="NZ_LAJG01000021.1"/>
</dbReference>